<comment type="subcellular location">
    <subcellularLocation>
        <location evidence="10">Cell membrane</location>
        <topology evidence="10">Peripheral membrane protein</topology>
    </subcellularLocation>
    <subcellularLocation>
        <location evidence="2">Membrane</location>
        <topology evidence="2">Peripheral membrane protein</topology>
    </subcellularLocation>
</comment>
<keyword evidence="4 10" id="KW-0813">Transport</keyword>
<dbReference type="InterPro" id="IPR035968">
    <property type="entry name" value="ATP_synth_F1_ATPase_gsu"/>
</dbReference>
<dbReference type="Pfam" id="PF00231">
    <property type="entry name" value="ATP-synt"/>
    <property type="match status" value="1"/>
</dbReference>
<gene>
    <name evidence="10 11" type="primary">atpG</name>
    <name evidence="11" type="ORF">CM240_2282</name>
</gene>
<dbReference type="PRINTS" id="PR00126">
    <property type="entry name" value="ATPASEGAMMA"/>
</dbReference>
<dbReference type="GO" id="GO:0046933">
    <property type="term" value="F:proton-transporting ATP synthase activity, rotational mechanism"/>
    <property type="evidence" value="ECO:0007669"/>
    <property type="project" value="UniProtKB-UniRule"/>
</dbReference>
<dbReference type="GO" id="GO:0042777">
    <property type="term" value="P:proton motive force-driven plasma membrane ATP synthesis"/>
    <property type="evidence" value="ECO:0007669"/>
    <property type="project" value="UniProtKB-UniRule"/>
</dbReference>
<keyword evidence="6 10" id="KW-0406">Ion transport</keyword>
<dbReference type="eggNOG" id="COG0224">
    <property type="taxonomic scope" value="Bacteria"/>
</dbReference>
<keyword evidence="9 10" id="KW-0066">ATP synthesis</keyword>
<evidence type="ECO:0000256" key="7">
    <source>
        <dbReference type="ARBA" id="ARBA00023136"/>
    </source>
</evidence>
<comment type="function">
    <text evidence="1 10">Produces ATP from ADP in the presence of a proton gradient across the membrane. The gamma chain is believed to be important in regulating ATPase activity and the flow of protons through the CF(0) complex.</text>
</comment>
<name>W6S0R0_9CLOT</name>
<dbReference type="Gene3D" id="3.40.1380.10">
    <property type="match status" value="1"/>
</dbReference>
<keyword evidence="5 10" id="KW-0375">Hydrogen ion transport</keyword>
<dbReference type="HAMAP" id="MF_00815">
    <property type="entry name" value="ATP_synth_gamma_bact"/>
    <property type="match status" value="1"/>
</dbReference>
<proteinExistence type="inferred from homology"/>
<evidence type="ECO:0000256" key="4">
    <source>
        <dbReference type="ARBA" id="ARBA00022448"/>
    </source>
</evidence>
<dbReference type="PANTHER" id="PTHR11693:SF22">
    <property type="entry name" value="ATP SYNTHASE SUBUNIT GAMMA, MITOCHONDRIAL"/>
    <property type="match status" value="1"/>
</dbReference>
<keyword evidence="7 10" id="KW-0472">Membrane</keyword>
<evidence type="ECO:0000256" key="9">
    <source>
        <dbReference type="ARBA" id="ARBA00023310"/>
    </source>
</evidence>
<dbReference type="STRING" id="1216932.CM240_2282"/>
<keyword evidence="8 10" id="KW-0139">CF(1)</keyword>
<protein>
    <recommendedName>
        <fullName evidence="10">ATP synthase gamma chain</fullName>
    </recommendedName>
    <alternativeName>
        <fullName evidence="10">ATP synthase F1 sector gamma subunit</fullName>
    </alternativeName>
    <alternativeName>
        <fullName evidence="10">F-ATPase gamma subunit</fullName>
    </alternativeName>
</protein>
<reference evidence="11 12" key="1">
    <citation type="submission" date="2013-11" db="EMBL/GenBank/DDBJ databases">
        <title>Complete genome sequence of Clostridum sp. M2/40.</title>
        <authorList>
            <person name="Wibberg D."/>
            <person name="Puehler A."/>
            <person name="Schlueter A."/>
        </authorList>
    </citation>
    <scope>NUCLEOTIDE SEQUENCE [LARGE SCALE GENOMIC DNA]</scope>
    <source>
        <strain evidence="12">M2/40</strain>
    </source>
</reference>
<comment type="subunit">
    <text evidence="10">F-type ATPases have 2 components, CF(1) - the catalytic core - and CF(0) - the membrane proton channel. CF(1) has five subunits: alpha(3), beta(3), gamma(1), delta(1), epsilon(1). CF(0) has three main subunits: a, b and c.</text>
</comment>
<dbReference type="CDD" id="cd12151">
    <property type="entry name" value="F1-ATPase_gamma"/>
    <property type="match status" value="1"/>
</dbReference>
<comment type="similarity">
    <text evidence="3 10">Belongs to the ATPase gamma chain family.</text>
</comment>
<evidence type="ECO:0000256" key="6">
    <source>
        <dbReference type="ARBA" id="ARBA00023065"/>
    </source>
</evidence>
<dbReference type="InterPro" id="IPR023632">
    <property type="entry name" value="ATP_synth_F1_gsu_CS"/>
</dbReference>
<evidence type="ECO:0000256" key="8">
    <source>
        <dbReference type="ARBA" id="ARBA00023196"/>
    </source>
</evidence>
<dbReference type="AlphaFoldDB" id="W6S0R0"/>
<evidence type="ECO:0000256" key="1">
    <source>
        <dbReference type="ARBA" id="ARBA00003456"/>
    </source>
</evidence>
<dbReference type="Proteomes" id="UP000019426">
    <property type="component" value="Chromosome M2/40_rep1"/>
</dbReference>
<dbReference type="NCBIfam" id="TIGR01146">
    <property type="entry name" value="ATPsyn_F1gamma"/>
    <property type="match status" value="1"/>
</dbReference>
<sequence>MEIKRRIKSITNTKKITKAMGLIATTKLRRARVSLTRYSKYYNEFENIYDDILASVDSMEISKNPYIYGNGCEKKLYIVLTSDSGMCGGFNGGVISKLLETMDKKDENVFILVGQNGRTYLRKYKFNTLAEYVEIPDVPTNKESSEIVRKVLELYKNKEVGEVHLVYTKFYSTVKLEPATKRILPLSADAKRGKRYMDDEDDDNYKIESIIYSYVNSEILNGMLNSKTSEQASRMTAMDGATKNADDIINKLTIKFNRIRQTAITLEISEIVGGAEAQK</sequence>
<dbReference type="KEGG" id="clt:CM240_2282"/>
<evidence type="ECO:0000256" key="3">
    <source>
        <dbReference type="ARBA" id="ARBA00007681"/>
    </source>
</evidence>
<evidence type="ECO:0000256" key="2">
    <source>
        <dbReference type="ARBA" id="ARBA00004170"/>
    </source>
</evidence>
<dbReference type="GO" id="GO:0005886">
    <property type="term" value="C:plasma membrane"/>
    <property type="evidence" value="ECO:0007669"/>
    <property type="project" value="UniProtKB-SubCell"/>
</dbReference>
<evidence type="ECO:0000313" key="12">
    <source>
        <dbReference type="Proteomes" id="UP000019426"/>
    </source>
</evidence>
<dbReference type="GO" id="GO:0005524">
    <property type="term" value="F:ATP binding"/>
    <property type="evidence" value="ECO:0007669"/>
    <property type="project" value="UniProtKB-UniRule"/>
</dbReference>
<keyword evidence="12" id="KW-1185">Reference proteome</keyword>
<evidence type="ECO:0000256" key="5">
    <source>
        <dbReference type="ARBA" id="ARBA00022781"/>
    </source>
</evidence>
<dbReference type="SUPFAM" id="SSF52943">
    <property type="entry name" value="ATP synthase (F1-ATPase), gamma subunit"/>
    <property type="match status" value="1"/>
</dbReference>
<dbReference type="EMBL" id="HG917868">
    <property type="protein sequence ID" value="CDM69419.2"/>
    <property type="molecule type" value="Genomic_DNA"/>
</dbReference>
<evidence type="ECO:0000313" key="11">
    <source>
        <dbReference type="EMBL" id="CDM69419.2"/>
    </source>
</evidence>
<organism evidence="11 12">
    <name type="scientific">Clostridium bornimense</name>
    <dbReference type="NCBI Taxonomy" id="1216932"/>
    <lineage>
        <taxon>Bacteria</taxon>
        <taxon>Bacillati</taxon>
        <taxon>Bacillota</taxon>
        <taxon>Clostridia</taxon>
        <taxon>Eubacteriales</taxon>
        <taxon>Clostridiaceae</taxon>
        <taxon>Clostridium</taxon>
    </lineage>
</organism>
<accession>W6S0R0</accession>
<dbReference type="PANTHER" id="PTHR11693">
    <property type="entry name" value="ATP SYNTHASE GAMMA CHAIN"/>
    <property type="match status" value="1"/>
</dbReference>
<dbReference type="InterPro" id="IPR000131">
    <property type="entry name" value="ATP_synth_F1_gsu"/>
</dbReference>
<evidence type="ECO:0000256" key="10">
    <source>
        <dbReference type="HAMAP-Rule" id="MF_00815"/>
    </source>
</evidence>
<keyword evidence="10" id="KW-1003">Cell membrane</keyword>
<dbReference type="PROSITE" id="PS00153">
    <property type="entry name" value="ATPASE_GAMMA"/>
    <property type="match status" value="1"/>
</dbReference>
<dbReference type="Gene3D" id="1.10.287.80">
    <property type="entry name" value="ATP synthase, gamma subunit, helix hairpin domain"/>
    <property type="match status" value="1"/>
</dbReference>
<dbReference type="GO" id="GO:0045259">
    <property type="term" value="C:proton-transporting ATP synthase complex"/>
    <property type="evidence" value="ECO:0007669"/>
    <property type="project" value="UniProtKB-KW"/>
</dbReference>